<dbReference type="EMBL" id="WTPW01000190">
    <property type="protein sequence ID" value="KAF0537279.1"/>
    <property type="molecule type" value="Genomic_DNA"/>
</dbReference>
<evidence type="ECO:0000259" key="2">
    <source>
        <dbReference type="Pfam" id="PF22693"/>
    </source>
</evidence>
<dbReference type="InterPro" id="IPR054586">
    <property type="entry name" value="MACPF_1_fungal"/>
</dbReference>
<evidence type="ECO:0000313" key="4">
    <source>
        <dbReference type="Proteomes" id="UP000439903"/>
    </source>
</evidence>
<name>A0A8H4AVM6_GIGMA</name>
<keyword evidence="4" id="KW-1185">Reference proteome</keyword>
<dbReference type="OrthoDB" id="2429285at2759"/>
<accession>A0A8H4AVM6</accession>
<reference evidence="3 4" key="1">
    <citation type="journal article" date="2019" name="Environ. Microbiol.">
        <title>At the nexus of three kingdoms: the genome of the mycorrhizal fungus Gigaspora margarita provides insights into plant, endobacterial and fungal interactions.</title>
        <authorList>
            <person name="Venice F."/>
            <person name="Ghignone S."/>
            <person name="Salvioli di Fossalunga A."/>
            <person name="Amselem J."/>
            <person name="Novero M."/>
            <person name="Xianan X."/>
            <person name="Sedzielewska Toro K."/>
            <person name="Morin E."/>
            <person name="Lipzen A."/>
            <person name="Grigoriev I.V."/>
            <person name="Henrissat B."/>
            <person name="Martin F.M."/>
            <person name="Bonfante P."/>
        </authorList>
    </citation>
    <scope>NUCLEOTIDE SEQUENCE [LARGE SCALE GENOMIC DNA]</scope>
    <source>
        <strain evidence="3 4">BEG34</strain>
    </source>
</reference>
<feature type="domain" description="MACPF-like" evidence="2">
    <location>
        <begin position="190"/>
        <end position="387"/>
    </location>
</feature>
<dbReference type="Pfam" id="PF22693">
    <property type="entry name" value="MACPF_1"/>
    <property type="match status" value="1"/>
</dbReference>
<organism evidence="3 4">
    <name type="scientific">Gigaspora margarita</name>
    <dbReference type="NCBI Taxonomy" id="4874"/>
    <lineage>
        <taxon>Eukaryota</taxon>
        <taxon>Fungi</taxon>
        <taxon>Fungi incertae sedis</taxon>
        <taxon>Mucoromycota</taxon>
        <taxon>Glomeromycotina</taxon>
        <taxon>Glomeromycetes</taxon>
        <taxon>Diversisporales</taxon>
        <taxon>Gigasporaceae</taxon>
        <taxon>Gigaspora</taxon>
    </lineage>
</organism>
<comment type="caution">
    <text evidence="3">The sequence shown here is derived from an EMBL/GenBank/DDBJ whole genome shotgun (WGS) entry which is preliminary data.</text>
</comment>
<sequence length="742" mass="85759">MKLKKNKNKSNRNENGKNDNDVIDIIVINSDLKKYLRRLPRKNKFDDEIKLNDVRQMLLKNECDGDDDFYLGSNCRFQYFSKCKAVIRPSDEPKLGLLEVVDKKDNNHYLYITQNAEFDLTQLRFEKGFKINKDGSVTSASVQAFKINFDWIKIEKKKFQYEGVHECNHETTTECKRSLIFDVKLSAAYSEWISNSIGLSHENSDQTFKKQTKHTKHSYERVIRGVINLPILDKDITAVKNFIEDVENVVNDTTNDNDKINKLYDISEKYGHFYARRLILGGAIIRTEEYTKNSVEKSKSKITNAQVGVRIAKSIFKSEVNAVNSNKDNDYNNSTNNVETIIGGTDYFYDKNSWIQSLNDATKWKIIGYEDVYSLFELLDHELKQKVLSLTGHQILEAKVDEIRFNIKEYESSKKPYIHKLLITRKITSINECNILASIVSVKNNVFSLHVDYMDGNKNRPVIVIHHIQGEKPRFKNKIKIKLGWIIFGPPTSFDFSIQYPLVFKSRKFQPFREQDHSILNNCGMFGTCVLETANITPQIETSPQVENSLRVKNGPRIENSPQQENSSQTESNSDIEKIICDQIKYDPKNSTFAIGNYLIRCEEPVHQKSAWLFAYDIEAKKKVTDENVLKRLSLHSCIIDTTNSRQINDFFGEMKFNWIKVKNKEILYSSEEIKTSNDNLILVNQIFDHDECKNQQPLGFVNIISDKIFYGSLNTKLPNIVESDGSIVYLSIPLKSIVKSQ</sequence>
<protein>
    <submittedName>
        <fullName evidence="3">Hsp70 family protein</fullName>
    </submittedName>
</protein>
<feature type="region of interest" description="Disordered" evidence="1">
    <location>
        <begin position="554"/>
        <end position="574"/>
    </location>
</feature>
<feature type="compositionally biased region" description="Low complexity" evidence="1">
    <location>
        <begin position="559"/>
        <end position="573"/>
    </location>
</feature>
<evidence type="ECO:0000256" key="1">
    <source>
        <dbReference type="SAM" id="MobiDB-lite"/>
    </source>
</evidence>
<proteinExistence type="predicted"/>
<dbReference type="Proteomes" id="UP000439903">
    <property type="component" value="Unassembled WGS sequence"/>
</dbReference>
<evidence type="ECO:0000313" key="3">
    <source>
        <dbReference type="EMBL" id="KAF0537279.1"/>
    </source>
</evidence>
<gene>
    <name evidence="3" type="ORF">F8M41_008447</name>
</gene>
<dbReference type="AlphaFoldDB" id="A0A8H4AVM6"/>